<keyword evidence="3" id="KW-1185">Reference proteome</keyword>
<proteinExistence type="predicted"/>
<reference evidence="3" key="1">
    <citation type="journal article" date="2015" name="Nat. Genet.">
        <title>The genome and transcriptome of the zoonotic hookworm Ancylostoma ceylanicum identify infection-specific gene families.</title>
        <authorList>
            <person name="Schwarz E.M."/>
            <person name="Hu Y."/>
            <person name="Antoshechkin I."/>
            <person name="Miller M.M."/>
            <person name="Sternberg P.W."/>
            <person name="Aroian R.V."/>
        </authorList>
    </citation>
    <scope>NUCLEOTIDE SEQUENCE</scope>
    <source>
        <strain evidence="3">HY135</strain>
    </source>
</reference>
<evidence type="ECO:0000313" key="3">
    <source>
        <dbReference type="Proteomes" id="UP000024635"/>
    </source>
</evidence>
<feature type="region of interest" description="Disordered" evidence="1">
    <location>
        <begin position="23"/>
        <end position="51"/>
    </location>
</feature>
<gene>
    <name evidence="2" type="primary">Acey_s0057.g2832</name>
    <name evidence="2" type="ORF">Y032_0057g2832</name>
</gene>
<accession>A0A016U4J7</accession>
<evidence type="ECO:0000256" key="1">
    <source>
        <dbReference type="SAM" id="MobiDB-lite"/>
    </source>
</evidence>
<organism evidence="2 3">
    <name type="scientific">Ancylostoma ceylanicum</name>
    <dbReference type="NCBI Taxonomy" id="53326"/>
    <lineage>
        <taxon>Eukaryota</taxon>
        <taxon>Metazoa</taxon>
        <taxon>Ecdysozoa</taxon>
        <taxon>Nematoda</taxon>
        <taxon>Chromadorea</taxon>
        <taxon>Rhabditida</taxon>
        <taxon>Rhabditina</taxon>
        <taxon>Rhabditomorpha</taxon>
        <taxon>Strongyloidea</taxon>
        <taxon>Ancylostomatidae</taxon>
        <taxon>Ancylostomatinae</taxon>
        <taxon>Ancylostoma</taxon>
    </lineage>
</organism>
<name>A0A016U4J7_9BILA</name>
<evidence type="ECO:0000313" key="2">
    <source>
        <dbReference type="EMBL" id="EYC10229.1"/>
    </source>
</evidence>
<dbReference type="EMBL" id="JARK01001393">
    <property type="protein sequence ID" value="EYC10229.1"/>
    <property type="molecule type" value="Genomic_DNA"/>
</dbReference>
<comment type="caution">
    <text evidence="2">The sequence shown here is derived from an EMBL/GenBank/DDBJ whole genome shotgun (WGS) entry which is preliminary data.</text>
</comment>
<dbReference type="Proteomes" id="UP000024635">
    <property type="component" value="Unassembled WGS sequence"/>
</dbReference>
<protein>
    <submittedName>
        <fullName evidence="2">Uncharacterized protein</fullName>
    </submittedName>
</protein>
<sequence>MELDLAGDDRTIFIELAGRRRRTMGHCGRRAPDRTSERWTSGGRPSGSEGRAHVMERAVFIHFRAVGVAYQP</sequence>
<dbReference type="AlphaFoldDB" id="A0A016U4J7"/>